<evidence type="ECO:0000313" key="3">
    <source>
        <dbReference type="Proteomes" id="UP000295606"/>
    </source>
</evidence>
<dbReference type="EMBL" id="SMOD01000035">
    <property type="protein sequence ID" value="TDG03870.1"/>
    <property type="molecule type" value="Genomic_DNA"/>
</dbReference>
<dbReference type="Pfam" id="PF13508">
    <property type="entry name" value="Acetyltransf_7"/>
    <property type="match status" value="1"/>
</dbReference>
<comment type="caution">
    <text evidence="2">The sequence shown here is derived from an EMBL/GenBank/DDBJ whole genome shotgun (WGS) entry which is preliminary data.</text>
</comment>
<accession>A0A4R5L596</accession>
<evidence type="ECO:0000259" key="1">
    <source>
        <dbReference type="PROSITE" id="PS51186"/>
    </source>
</evidence>
<evidence type="ECO:0000313" key="2">
    <source>
        <dbReference type="EMBL" id="TDG03870.1"/>
    </source>
</evidence>
<dbReference type="InterPro" id="IPR000182">
    <property type="entry name" value="GNAT_dom"/>
</dbReference>
<dbReference type="OrthoDB" id="510731at2"/>
<dbReference type="InterPro" id="IPR052729">
    <property type="entry name" value="Acyl/Acetyltrans_Enzymes"/>
</dbReference>
<dbReference type="Pfam" id="PF18014">
    <property type="entry name" value="Acetyltransf_18"/>
    <property type="match status" value="1"/>
</dbReference>
<dbReference type="SUPFAM" id="SSF55729">
    <property type="entry name" value="Acyl-CoA N-acyltransferases (Nat)"/>
    <property type="match status" value="1"/>
</dbReference>
<dbReference type="PANTHER" id="PTHR47237:SF2">
    <property type="entry name" value="BLL4206 PROTEIN"/>
    <property type="match status" value="1"/>
</dbReference>
<dbReference type="GO" id="GO:0016747">
    <property type="term" value="F:acyltransferase activity, transferring groups other than amino-acyl groups"/>
    <property type="evidence" value="ECO:0007669"/>
    <property type="project" value="InterPro"/>
</dbReference>
<dbReference type="PANTHER" id="PTHR47237">
    <property type="entry name" value="SLL0310 PROTEIN"/>
    <property type="match status" value="1"/>
</dbReference>
<dbReference type="Gene3D" id="3.40.630.30">
    <property type="match status" value="1"/>
</dbReference>
<dbReference type="InterPro" id="IPR016181">
    <property type="entry name" value="Acyl_CoA_acyltransferase"/>
</dbReference>
<dbReference type="PROSITE" id="PS51186">
    <property type="entry name" value="GNAT"/>
    <property type="match status" value="1"/>
</dbReference>
<keyword evidence="2" id="KW-0808">Transferase</keyword>
<dbReference type="Proteomes" id="UP000295606">
    <property type="component" value="Unassembled WGS sequence"/>
</dbReference>
<protein>
    <submittedName>
        <fullName evidence="2">N-acetyltransferase</fullName>
    </submittedName>
</protein>
<dbReference type="Gene3D" id="3.40.630.90">
    <property type="match status" value="1"/>
</dbReference>
<dbReference type="CDD" id="cd04301">
    <property type="entry name" value="NAT_SF"/>
    <property type="match status" value="1"/>
</dbReference>
<feature type="domain" description="N-acetyltransferase" evidence="1">
    <location>
        <begin position="15"/>
        <end position="149"/>
    </location>
</feature>
<dbReference type="InterPro" id="IPR041496">
    <property type="entry name" value="YitH/HolE_GNAT"/>
</dbReference>
<name>A0A4R5L596_9BURK</name>
<dbReference type="AlphaFoldDB" id="A0A4R5L596"/>
<gene>
    <name evidence="2" type="ORF">E1N52_32765</name>
</gene>
<organism evidence="2 3">
    <name type="scientific">Paraburkholderia guartelaensis</name>
    <dbReference type="NCBI Taxonomy" id="2546446"/>
    <lineage>
        <taxon>Bacteria</taxon>
        <taxon>Pseudomonadati</taxon>
        <taxon>Pseudomonadota</taxon>
        <taxon>Betaproteobacteria</taxon>
        <taxon>Burkholderiales</taxon>
        <taxon>Burkholderiaceae</taxon>
        <taxon>Paraburkholderia</taxon>
    </lineage>
</organism>
<proteinExistence type="predicted"/>
<sequence length="296" mass="31420">MKEPAVSGQPASSSLVCETFTESDIEGAHALSLQFRWPHRSDDWRFAAAAGHGFVVREGKTVVGTALCWPWGEHGATLGLVIVSADQQGRGIGRMLMERLLEALGARMTVLHATEAGEPLYEKLGFRKIGLLHQHQSDSFAAPIVEPPPGEHLRPLEPGDTPRVIELASRASGLDRSALVPPLLDVSQGVALVRGDTVLGFALLRPFGRGHAIGPVAVAADDGLHMQRAKALIANRLAANAGAFTRLDTPDEHGLGPWLESIGLARVDTVVKMARNGAPAHDPGVLQFAIVNQALG</sequence>
<reference evidence="2 3" key="1">
    <citation type="submission" date="2019-03" db="EMBL/GenBank/DDBJ databases">
        <title>Paraburkholderia sp. isolated from native Mimosa gymnas in Guartela State Park, Brazil.</title>
        <authorList>
            <person name="Paulitsch F."/>
            <person name="Hungria M."/>
            <person name="Delamuta J.R.M."/>
            <person name="Ribeiro R.A."/>
            <person name="Dall'Agnol R."/>
            <person name="Silva J.S.B."/>
        </authorList>
    </citation>
    <scope>NUCLEOTIDE SEQUENCE [LARGE SCALE GENOMIC DNA]</scope>
    <source>
        <strain evidence="2 3">CNPSo 3008</strain>
    </source>
</reference>